<comment type="cofactor">
    <cofactor evidence="7">
        <name>a divalent metal cation</name>
        <dbReference type="ChEBI" id="CHEBI:60240"/>
    </cofactor>
    <text evidence="7">Binds 1 divalent metal cation per subunit.</text>
</comment>
<dbReference type="InterPro" id="IPR032466">
    <property type="entry name" value="Metal_Hydrolase"/>
</dbReference>
<evidence type="ECO:0000256" key="1">
    <source>
        <dbReference type="ARBA" id="ARBA00010716"/>
    </source>
</evidence>
<evidence type="ECO:0000313" key="10">
    <source>
        <dbReference type="Proteomes" id="UP000062160"/>
    </source>
</evidence>
<dbReference type="InterPro" id="IPR006680">
    <property type="entry name" value="Amidohydro-rel"/>
</dbReference>
<dbReference type="GO" id="GO:0006046">
    <property type="term" value="P:N-acetylglucosamine catabolic process"/>
    <property type="evidence" value="ECO:0007669"/>
    <property type="project" value="TreeGrafter"/>
</dbReference>
<evidence type="ECO:0000256" key="6">
    <source>
        <dbReference type="PIRSR" id="PIRSR038994-1"/>
    </source>
</evidence>
<dbReference type="SUPFAM" id="SSF51338">
    <property type="entry name" value="Composite domain of metallo-dependent hydrolases"/>
    <property type="match status" value="1"/>
</dbReference>
<keyword evidence="2 7" id="KW-0479">Metal-binding</keyword>
<evidence type="ECO:0000313" key="9">
    <source>
        <dbReference type="EMBL" id="GAQ24789.1"/>
    </source>
</evidence>
<evidence type="ECO:0000256" key="4">
    <source>
        <dbReference type="ARBA" id="ARBA00023277"/>
    </source>
</evidence>
<protein>
    <submittedName>
        <fullName evidence="9">N-acetylglucosamine-6-phosphate deacetylase</fullName>
    </submittedName>
</protein>
<dbReference type="Pfam" id="PF01979">
    <property type="entry name" value="Amidohydro_1"/>
    <property type="match status" value="1"/>
</dbReference>
<organism evidence="9">
    <name type="scientific">Tepidanaerobacter syntrophicus</name>
    <dbReference type="NCBI Taxonomy" id="224999"/>
    <lineage>
        <taxon>Bacteria</taxon>
        <taxon>Bacillati</taxon>
        <taxon>Bacillota</taxon>
        <taxon>Clostridia</taxon>
        <taxon>Thermosediminibacterales</taxon>
        <taxon>Tepidanaerobacteraceae</taxon>
        <taxon>Tepidanaerobacter</taxon>
    </lineage>
</organism>
<feature type="binding site" evidence="7">
    <location>
        <position position="129"/>
    </location>
    <ligand>
        <name>Zn(2+)</name>
        <dbReference type="ChEBI" id="CHEBI:29105"/>
    </ligand>
</feature>
<dbReference type="NCBIfam" id="TIGR00221">
    <property type="entry name" value="nagA"/>
    <property type="match status" value="1"/>
</dbReference>
<dbReference type="Gene3D" id="3.20.20.140">
    <property type="entry name" value="Metal-dependent hydrolases"/>
    <property type="match status" value="1"/>
</dbReference>
<feature type="binding site" evidence="7">
    <location>
        <position position="195"/>
    </location>
    <ligand>
        <name>Zn(2+)</name>
        <dbReference type="ChEBI" id="CHEBI:29105"/>
    </ligand>
</feature>
<feature type="active site" description="Proton donor/acceptor" evidence="6">
    <location>
        <position position="274"/>
    </location>
</feature>
<reference evidence="9" key="1">
    <citation type="journal article" date="2016" name="Genome Announc.">
        <title>Draft Genome Sequence of the Syntrophic Lactate-Degrading Bacterium Tepidanaerobacter syntrophicus JLT.</title>
        <authorList>
            <person name="Matsuura N."/>
            <person name="Ohashi A."/>
            <person name="Tourlousse D.M."/>
            <person name="Sekiguchi Y."/>
        </authorList>
    </citation>
    <scope>NUCLEOTIDE SEQUENCE [LARGE SCALE GENOMIC DNA]</scope>
    <source>
        <strain evidence="9">JL</strain>
    </source>
</reference>
<dbReference type="SUPFAM" id="SSF51556">
    <property type="entry name" value="Metallo-dependent hydrolases"/>
    <property type="match status" value="1"/>
</dbReference>
<evidence type="ECO:0000256" key="2">
    <source>
        <dbReference type="ARBA" id="ARBA00022723"/>
    </source>
</evidence>
<dbReference type="OrthoDB" id="9776488at2"/>
<dbReference type="Proteomes" id="UP000062160">
    <property type="component" value="Unassembled WGS sequence"/>
</dbReference>
<evidence type="ECO:0000256" key="5">
    <source>
        <dbReference type="PIRNR" id="PIRNR038994"/>
    </source>
</evidence>
<keyword evidence="4 5" id="KW-0119">Carbohydrate metabolism</keyword>
<comment type="similarity">
    <text evidence="1 5">Belongs to the metallo-dependent hydrolases superfamily. NagA family.</text>
</comment>
<dbReference type="Gene3D" id="2.30.40.10">
    <property type="entry name" value="Urease, subunit C, domain 1"/>
    <property type="match status" value="1"/>
</dbReference>
<keyword evidence="3 5" id="KW-0378">Hydrolase</keyword>
<sequence>MKKLIKSTRIYTERGCIDGGFVIENGKFKKIFLKPDLPHTFDGETIDYGNQRIIPGIIEMHIHGYMGWNAMSPDVKEIKKLSKSLTTCGITGFTPSNHYSSTVFDNNAAIAQTMNEKQEGARIFGIHMEGPFISKERLGSVMPSETANPDLNLMKKYYETAEGKITTVTLAPELEGIFEIIDFLVERGINVCLGHTNATYSEAITAIDRGAIITQKTGNCMKPMHHREMSVLGAALLDERVYNEINSDGAHTSIEFLKLCYRLKGKNKLCIIADNGVMSGMKKGRYNLPDRGIYEVGCDGLLHISDGTIDGSALPMIHGIRVWVEKVGIPMEEAVQMAALNPARVLKLDHKKGSIQELKDADFAVITDDYEVVATYVEGELEYNLSQKGSYENKDIYEYLIESY</sequence>
<dbReference type="PIRSF" id="PIRSF038994">
    <property type="entry name" value="NagA"/>
    <property type="match status" value="1"/>
</dbReference>
<accession>A0A0U9HDB0</accession>
<dbReference type="STRING" id="224999.GCA_001485475_00795"/>
<evidence type="ECO:0000256" key="3">
    <source>
        <dbReference type="ARBA" id="ARBA00022801"/>
    </source>
</evidence>
<dbReference type="EMBL" id="DF977000">
    <property type="protein sequence ID" value="GAQ24789.1"/>
    <property type="molecule type" value="Genomic_DNA"/>
</dbReference>
<proteinExistence type="inferred from homology"/>
<dbReference type="InterPro" id="IPR003764">
    <property type="entry name" value="GlcNAc_6-P_deAcase"/>
</dbReference>
<evidence type="ECO:0000259" key="8">
    <source>
        <dbReference type="Pfam" id="PF01979"/>
    </source>
</evidence>
<evidence type="ECO:0000256" key="7">
    <source>
        <dbReference type="PIRSR" id="PIRSR038994-3"/>
    </source>
</evidence>
<gene>
    <name evidence="9" type="ORF">TSYNT_6169</name>
</gene>
<dbReference type="RefSeq" id="WP_059031943.1">
    <property type="nucleotide sequence ID" value="NZ_BSDN01000003.1"/>
</dbReference>
<dbReference type="GO" id="GO:0046872">
    <property type="term" value="F:metal ion binding"/>
    <property type="evidence" value="ECO:0007669"/>
    <property type="project" value="UniProtKB-KW"/>
</dbReference>
<name>A0A0U9HDB0_9FIRM</name>
<dbReference type="PANTHER" id="PTHR11113">
    <property type="entry name" value="N-ACETYLGLUCOSAMINE-6-PHOSPHATE DEACETYLASE"/>
    <property type="match status" value="1"/>
</dbReference>
<dbReference type="InterPro" id="IPR011059">
    <property type="entry name" value="Metal-dep_hydrolase_composite"/>
</dbReference>
<dbReference type="PANTHER" id="PTHR11113:SF14">
    <property type="entry name" value="N-ACETYLGLUCOSAMINE-6-PHOSPHATE DEACETYLASE"/>
    <property type="match status" value="1"/>
</dbReference>
<keyword evidence="10" id="KW-1185">Reference proteome</keyword>
<dbReference type="AlphaFoldDB" id="A0A0U9HDB0"/>
<feature type="domain" description="Amidohydrolase-related" evidence="8">
    <location>
        <begin position="53"/>
        <end position="380"/>
    </location>
</feature>
<dbReference type="GO" id="GO:0008448">
    <property type="term" value="F:N-acetylglucosamine-6-phosphate deacetylase activity"/>
    <property type="evidence" value="ECO:0007669"/>
    <property type="project" value="InterPro"/>
</dbReference>